<dbReference type="EMBL" id="FMHG01000001">
    <property type="protein sequence ID" value="SCJ50445.1"/>
    <property type="molecule type" value="Genomic_DNA"/>
</dbReference>
<dbReference type="Pfam" id="PF01594">
    <property type="entry name" value="AI-2E_transport"/>
    <property type="match status" value="1"/>
</dbReference>
<keyword evidence="5 8" id="KW-0812">Transmembrane</keyword>
<accession>A0A1C6GZ80</accession>
<feature type="transmembrane region" description="Helical" evidence="8">
    <location>
        <begin position="328"/>
        <end position="361"/>
    </location>
</feature>
<feature type="transmembrane region" description="Helical" evidence="8">
    <location>
        <begin position="265"/>
        <end position="290"/>
    </location>
</feature>
<feature type="transmembrane region" description="Helical" evidence="8">
    <location>
        <begin position="38"/>
        <end position="58"/>
    </location>
</feature>
<dbReference type="GO" id="GO:0005886">
    <property type="term" value="C:plasma membrane"/>
    <property type="evidence" value="ECO:0007669"/>
    <property type="project" value="UniProtKB-SubCell"/>
</dbReference>
<sequence length="377" mass="41727">MKAYFETLKKYWLPITYAILLYLALNNLGALYEMLSYSMGLISPILIGIFIAFILNLPMRVIEAKLVGRLISREKKPSLCRAVSIVLTILLVLAIFTLLIWYIIPEVSRSVMTLGNRVPSYVQELQNLLIKLSKNIELPKEVITQLTKTFNDLLESAVNFLSDLAPLVVGSVMGVASSIVNFIMGFVFAIYLLFGKERMLRGIKKVAACALPKNFYDRSLSVCRLTNETFCCYFTGQLTEAFILGGLCFLGMSIFNFPFAPLISVIVGATALIPILGAYIGAIPSALLILIEDPIKALWFVVFIICLQQLEGSLIYPRIVGTSIGLSGFWVMAAMIIGSATYGIMGILLGVPICSVLYTLISRKTNQTLKKKNIQIE</sequence>
<evidence type="ECO:0000256" key="4">
    <source>
        <dbReference type="ARBA" id="ARBA00022475"/>
    </source>
</evidence>
<name>A0A1C6GZ80_9FIRM</name>
<comment type="similarity">
    <text evidence="2">Belongs to the autoinducer-2 exporter (AI-2E) (TC 2.A.86) family.</text>
</comment>
<evidence type="ECO:0000256" key="6">
    <source>
        <dbReference type="ARBA" id="ARBA00022989"/>
    </source>
</evidence>
<evidence type="ECO:0000256" key="5">
    <source>
        <dbReference type="ARBA" id="ARBA00022692"/>
    </source>
</evidence>
<feature type="transmembrane region" description="Helical" evidence="8">
    <location>
        <begin position="241"/>
        <end position="259"/>
    </location>
</feature>
<feature type="transmembrane region" description="Helical" evidence="8">
    <location>
        <begin position="297"/>
        <end position="316"/>
    </location>
</feature>
<dbReference type="GO" id="GO:0055085">
    <property type="term" value="P:transmembrane transport"/>
    <property type="evidence" value="ECO:0007669"/>
    <property type="project" value="TreeGrafter"/>
</dbReference>
<reference evidence="9" key="1">
    <citation type="submission" date="2015-09" db="EMBL/GenBank/DDBJ databases">
        <authorList>
            <consortium name="Pathogen Informatics"/>
        </authorList>
    </citation>
    <scope>NUCLEOTIDE SEQUENCE</scope>
    <source>
        <strain evidence="9">2789STDY5834896</strain>
    </source>
</reference>
<dbReference type="PANTHER" id="PTHR21716">
    <property type="entry name" value="TRANSMEMBRANE PROTEIN"/>
    <property type="match status" value="1"/>
</dbReference>
<feature type="transmembrane region" description="Helical" evidence="8">
    <location>
        <begin position="164"/>
        <end position="194"/>
    </location>
</feature>
<protein>
    <submittedName>
        <fullName evidence="9">Sporulation integral membrane protein YtvI</fullName>
    </submittedName>
</protein>
<dbReference type="InterPro" id="IPR002549">
    <property type="entry name" value="AI-2E-like"/>
</dbReference>
<keyword evidence="6 8" id="KW-1133">Transmembrane helix</keyword>
<evidence type="ECO:0000256" key="1">
    <source>
        <dbReference type="ARBA" id="ARBA00004651"/>
    </source>
</evidence>
<keyword evidence="7 8" id="KW-0472">Membrane</keyword>
<evidence type="ECO:0000256" key="2">
    <source>
        <dbReference type="ARBA" id="ARBA00009773"/>
    </source>
</evidence>
<evidence type="ECO:0000256" key="7">
    <source>
        <dbReference type="ARBA" id="ARBA00023136"/>
    </source>
</evidence>
<keyword evidence="3" id="KW-0813">Transport</keyword>
<keyword evidence="4" id="KW-1003">Cell membrane</keyword>
<evidence type="ECO:0000313" key="9">
    <source>
        <dbReference type="EMBL" id="SCJ50445.1"/>
    </source>
</evidence>
<proteinExistence type="inferred from homology"/>
<dbReference type="AlphaFoldDB" id="A0A1C6GZ80"/>
<gene>
    <name evidence="9" type="ORF">SAMEA3545359_00604</name>
</gene>
<evidence type="ECO:0000256" key="3">
    <source>
        <dbReference type="ARBA" id="ARBA00022448"/>
    </source>
</evidence>
<comment type="subcellular location">
    <subcellularLocation>
        <location evidence="1">Cell membrane</location>
        <topology evidence="1">Multi-pass membrane protein</topology>
    </subcellularLocation>
</comment>
<feature type="transmembrane region" description="Helical" evidence="8">
    <location>
        <begin position="79"/>
        <end position="104"/>
    </location>
</feature>
<evidence type="ECO:0000256" key="8">
    <source>
        <dbReference type="SAM" id="Phobius"/>
    </source>
</evidence>
<feature type="transmembrane region" description="Helical" evidence="8">
    <location>
        <begin position="12"/>
        <end position="32"/>
    </location>
</feature>
<dbReference type="PANTHER" id="PTHR21716:SF53">
    <property type="entry name" value="PERMEASE PERM-RELATED"/>
    <property type="match status" value="1"/>
</dbReference>
<organism evidence="9">
    <name type="scientific">uncultured Anaerotruncus sp</name>
    <dbReference type="NCBI Taxonomy" id="905011"/>
    <lineage>
        <taxon>Bacteria</taxon>
        <taxon>Bacillati</taxon>
        <taxon>Bacillota</taxon>
        <taxon>Clostridia</taxon>
        <taxon>Eubacteriales</taxon>
        <taxon>Oscillospiraceae</taxon>
        <taxon>Anaerotruncus</taxon>
        <taxon>environmental samples</taxon>
    </lineage>
</organism>